<protein>
    <recommendedName>
        <fullName evidence="1">Uroporphyrinogen decarboxylase (URO-D) domain-containing protein</fullName>
    </recommendedName>
</protein>
<keyword evidence="3" id="KW-1185">Reference proteome</keyword>
<dbReference type="AlphaFoldDB" id="A0A6C2UDP4"/>
<reference evidence="2 3" key="1">
    <citation type="submission" date="2019-04" db="EMBL/GenBank/DDBJ databases">
        <authorList>
            <person name="Van Vliet M D."/>
        </authorList>
    </citation>
    <scope>NUCLEOTIDE SEQUENCE [LARGE SCALE GENOMIC DNA]</scope>
    <source>
        <strain evidence="2 3">F21</strain>
    </source>
</reference>
<evidence type="ECO:0000313" key="2">
    <source>
        <dbReference type="EMBL" id="VGO18009.1"/>
    </source>
</evidence>
<dbReference type="RefSeq" id="WP_136059550.1">
    <property type="nucleotide sequence ID" value="NZ_CAAHFH010000001.1"/>
</dbReference>
<accession>A0A6C2UDP4</accession>
<dbReference type="InterPro" id="IPR000257">
    <property type="entry name" value="Uroporphyrinogen_deCOase"/>
</dbReference>
<dbReference type="PANTHER" id="PTHR47099">
    <property type="entry name" value="METHYLCOBAMIDE:COM METHYLTRANSFERASE MTBA"/>
    <property type="match status" value="1"/>
</dbReference>
<dbReference type="InterPro" id="IPR052024">
    <property type="entry name" value="Methanogen_methyltrans"/>
</dbReference>
<organism evidence="2 3">
    <name type="scientific">Pontiella sulfatireligans</name>
    <dbReference type="NCBI Taxonomy" id="2750658"/>
    <lineage>
        <taxon>Bacteria</taxon>
        <taxon>Pseudomonadati</taxon>
        <taxon>Kiritimatiellota</taxon>
        <taxon>Kiritimatiellia</taxon>
        <taxon>Kiritimatiellales</taxon>
        <taxon>Pontiellaceae</taxon>
        <taxon>Pontiella</taxon>
    </lineage>
</organism>
<dbReference type="Proteomes" id="UP000346198">
    <property type="component" value="Unassembled WGS sequence"/>
</dbReference>
<dbReference type="Pfam" id="PF01208">
    <property type="entry name" value="URO-D"/>
    <property type="match status" value="1"/>
</dbReference>
<dbReference type="GO" id="GO:0004853">
    <property type="term" value="F:uroporphyrinogen decarboxylase activity"/>
    <property type="evidence" value="ECO:0007669"/>
    <property type="project" value="InterPro"/>
</dbReference>
<dbReference type="GO" id="GO:0006779">
    <property type="term" value="P:porphyrin-containing compound biosynthetic process"/>
    <property type="evidence" value="ECO:0007669"/>
    <property type="project" value="InterPro"/>
</dbReference>
<gene>
    <name evidence="2" type="ORF">SCARR_00059</name>
</gene>
<dbReference type="Gene3D" id="3.20.20.210">
    <property type="match status" value="1"/>
</dbReference>
<sequence>MTSRERIESTCNHQEPDRLAVDFGGGFQAGIHASSVYQLRQHYGLDAPGTPVKIVEPYQMLGEVKDDLQDVLGIDTVSICGSGTMFGFPAADFKEWTFSDGTPVLVPGGFNTEYEASGDLFQYPGNDRSVGPSARMPDGGCFFDAIVRQPELDEDNMDPADNLEEFGPIEPDELTLIADRAKRLYEQTDRALFCTFGGLTFGDIALVPGTFLKDPKGIRDIEEWYVSLMIRPDYIKAVFEQQAEIAIQNLARLHAAVGDRISVIQTNGTDFGTQNGPFCSPAQYQDLFLPYQKKVNGWIHEHTNWKTFMHCCGSIVPLLDSIVEAEFDILNPVQFSAADMDSAMLKKQYGEKLTFWGGGVDTQKTLPFGTPQEVRDEVARQIETLAPGGGFVFSSVHNVQAKIPLENLLAMFQTLEKYQ</sequence>
<evidence type="ECO:0000313" key="3">
    <source>
        <dbReference type="Proteomes" id="UP000346198"/>
    </source>
</evidence>
<proteinExistence type="predicted"/>
<name>A0A6C2UDP4_9BACT</name>
<dbReference type="InterPro" id="IPR038071">
    <property type="entry name" value="UROD/MetE-like_sf"/>
</dbReference>
<dbReference type="EMBL" id="CAAHFH010000001">
    <property type="protein sequence ID" value="VGO18009.1"/>
    <property type="molecule type" value="Genomic_DNA"/>
</dbReference>
<dbReference type="SUPFAM" id="SSF51726">
    <property type="entry name" value="UROD/MetE-like"/>
    <property type="match status" value="1"/>
</dbReference>
<dbReference type="PANTHER" id="PTHR47099:SF1">
    <property type="entry name" value="METHYLCOBAMIDE:COM METHYLTRANSFERASE MTBA"/>
    <property type="match status" value="1"/>
</dbReference>
<feature type="domain" description="Uroporphyrinogen decarboxylase (URO-D)" evidence="1">
    <location>
        <begin position="216"/>
        <end position="418"/>
    </location>
</feature>
<evidence type="ECO:0000259" key="1">
    <source>
        <dbReference type="Pfam" id="PF01208"/>
    </source>
</evidence>